<feature type="region of interest" description="Disordered" evidence="1">
    <location>
        <begin position="136"/>
        <end position="160"/>
    </location>
</feature>
<dbReference type="Proteomes" id="UP000008680">
    <property type="component" value="Chromosome"/>
</dbReference>
<evidence type="ECO:0000313" key="2">
    <source>
        <dbReference type="EMBL" id="ADC48011.1"/>
    </source>
</evidence>
<feature type="region of interest" description="Disordered" evidence="1">
    <location>
        <begin position="34"/>
        <end position="115"/>
    </location>
</feature>
<sequence length="248" mass="28556">MAKKQNSGLGRGLDSLIPKIKEIEQDVEEGLSLEDLLKKSDDEEEIEETVEETVEEEAIEEQEDISTEETETEEEPDEEEDEPVVEKDETEEEKIEIEDEPKEELETEAKEEETSNYTNIFSNDDEIVTENSTKTIEISSSKNNDKNIESSVNLNKETEESIKINEDKTKENDSDSVLSEKEEKLVYEVIETVEKNPRITLWSARSAAVLRYLRKTEPEFSISNEASNLIDEAIAQKYPEIWTLFNHL</sequence>
<dbReference type="eggNOG" id="arCOG04886">
    <property type="taxonomic scope" value="Archaea"/>
</dbReference>
<dbReference type="EMBL" id="CP001719">
    <property type="protein sequence ID" value="ADC48011.1"/>
    <property type="molecule type" value="Genomic_DNA"/>
</dbReference>
<gene>
    <name evidence="2" type="ordered locus">mru_2161</name>
</gene>
<dbReference type="KEGG" id="mru:mru_2161"/>
<proteinExistence type="predicted"/>
<evidence type="ECO:0000313" key="3">
    <source>
        <dbReference type="Proteomes" id="UP000008680"/>
    </source>
</evidence>
<name>D3E1C6_METRM</name>
<feature type="compositionally biased region" description="Acidic residues" evidence="1">
    <location>
        <begin position="42"/>
        <end position="111"/>
    </location>
</feature>
<reference evidence="2 3" key="1">
    <citation type="journal article" date="2010" name="PLoS ONE">
        <title>The genome sequence of the rumen methanogen Methanobrevibacter ruminantium reveals new possibilities for controlling ruminant methane emissions.</title>
        <authorList>
            <person name="Leahy S.C."/>
            <person name="Kelly W.J."/>
            <person name="Altermann E."/>
            <person name="Ronimus R.S."/>
            <person name="Yeoman C.J."/>
            <person name="Pacheco D.M."/>
            <person name="Li D."/>
            <person name="Kong Z."/>
            <person name="McTavish S."/>
            <person name="Sang C."/>
            <person name="Lambie S.C."/>
            <person name="Janssen P.H."/>
            <person name="Dey D."/>
            <person name="Attwood G.T."/>
        </authorList>
    </citation>
    <scope>NUCLEOTIDE SEQUENCE [LARGE SCALE GENOMIC DNA]</scope>
    <source>
        <strain evidence="3">ATCC 35063 / DSM 1093 / JCM 13430 / OCM 146 / M1</strain>
    </source>
</reference>
<keyword evidence="3" id="KW-1185">Reference proteome</keyword>
<dbReference type="OrthoDB" id="37016at2157"/>
<accession>D3E1C6</accession>
<dbReference type="GeneID" id="59558476"/>
<dbReference type="PATRIC" id="fig|634498.28.peg.2161"/>
<protein>
    <submittedName>
        <fullName evidence="2">Uncharacterized protein</fullName>
    </submittedName>
</protein>
<dbReference type="HOGENOM" id="CLU_097792_0_0_2"/>
<dbReference type="RefSeq" id="WP_012956959.1">
    <property type="nucleotide sequence ID" value="NC_013790.1"/>
</dbReference>
<dbReference type="AlphaFoldDB" id="D3E1C6"/>
<evidence type="ECO:0000256" key="1">
    <source>
        <dbReference type="SAM" id="MobiDB-lite"/>
    </source>
</evidence>
<organism evidence="2 3">
    <name type="scientific">Methanobrevibacter ruminantium (strain ATCC 35063 / DSM 1093 / JCM 13430 / OCM 146 / M1)</name>
    <name type="common">Methanobacterium ruminantium</name>
    <dbReference type="NCBI Taxonomy" id="634498"/>
    <lineage>
        <taxon>Archaea</taxon>
        <taxon>Methanobacteriati</taxon>
        <taxon>Methanobacteriota</taxon>
        <taxon>Methanomada group</taxon>
        <taxon>Methanobacteria</taxon>
        <taxon>Methanobacteriales</taxon>
        <taxon>Methanobacteriaceae</taxon>
        <taxon>Methanobrevibacter</taxon>
    </lineage>
</organism>